<sequence>MKRREILAGILLSSTVVLSGCQLSPPPQDSAYSIAFSYKNNDERHIHFADADGNYAKQVTNLIKIEGYPSVSPDGTKMAFYGKYDNNKTWSIHIINLDGSGIRRITNTPNVWDSAPSWSADSQNITFAREYKNEQGEWQNEIWLAAADGSNTHQVKSLRGLGPKFISKNRILFFTQDKTSAIYIANRDGSNLVQITHNDAENWYPDISPNEQKIVFMSNRDGNREIYTMNIDGTNQKRLTNNNVDDWNPSWSSNGEEIVFTSNVPNQFSDIYKMNHDGSELQKLITGASQASWIKARLILNSAK</sequence>
<dbReference type="PANTHER" id="PTHR36842:SF1">
    <property type="entry name" value="PROTEIN TOLB"/>
    <property type="match status" value="1"/>
</dbReference>
<protein>
    <recommendedName>
        <fullName evidence="4">DUF5050 domain-containing protein</fullName>
    </recommendedName>
</protein>
<dbReference type="SUPFAM" id="SSF69304">
    <property type="entry name" value="Tricorn protease N-terminal domain"/>
    <property type="match status" value="1"/>
</dbReference>
<evidence type="ECO:0000256" key="1">
    <source>
        <dbReference type="ARBA" id="ARBA00009820"/>
    </source>
</evidence>
<comment type="caution">
    <text evidence="2">The sequence shown here is derived from an EMBL/GenBank/DDBJ whole genome shotgun (WGS) entry which is preliminary data.</text>
</comment>
<dbReference type="PROSITE" id="PS51257">
    <property type="entry name" value="PROKAR_LIPOPROTEIN"/>
    <property type="match status" value="1"/>
</dbReference>
<organism evidence="2 3">
    <name type="scientific">Thalassotalea marina</name>
    <dbReference type="NCBI Taxonomy" id="1673741"/>
    <lineage>
        <taxon>Bacteria</taxon>
        <taxon>Pseudomonadati</taxon>
        <taxon>Pseudomonadota</taxon>
        <taxon>Gammaproteobacteria</taxon>
        <taxon>Alteromonadales</taxon>
        <taxon>Colwelliaceae</taxon>
        <taxon>Thalassotalea</taxon>
    </lineage>
</organism>
<evidence type="ECO:0008006" key="4">
    <source>
        <dbReference type="Google" id="ProtNLM"/>
    </source>
</evidence>
<reference evidence="2" key="1">
    <citation type="journal article" date="2014" name="Int. J. Syst. Evol. Microbiol.">
        <title>Complete genome sequence of Corynebacterium casei LMG S-19264T (=DSM 44701T), isolated from a smear-ripened cheese.</title>
        <authorList>
            <consortium name="US DOE Joint Genome Institute (JGI-PGF)"/>
            <person name="Walter F."/>
            <person name="Albersmeier A."/>
            <person name="Kalinowski J."/>
            <person name="Ruckert C."/>
        </authorList>
    </citation>
    <scope>NUCLEOTIDE SEQUENCE</scope>
    <source>
        <strain evidence="2">KCTC 42731</strain>
    </source>
</reference>
<reference evidence="2" key="2">
    <citation type="submission" date="2020-09" db="EMBL/GenBank/DDBJ databases">
        <authorList>
            <person name="Sun Q."/>
            <person name="Kim S."/>
        </authorList>
    </citation>
    <scope>NUCLEOTIDE SEQUENCE</scope>
    <source>
        <strain evidence="2">KCTC 42731</strain>
    </source>
</reference>
<dbReference type="AlphaFoldDB" id="A0A919BE57"/>
<dbReference type="Pfam" id="PF07676">
    <property type="entry name" value="PD40"/>
    <property type="match status" value="2"/>
</dbReference>
<comment type="similarity">
    <text evidence="1">Belongs to the TolB family.</text>
</comment>
<name>A0A919BE57_9GAMM</name>
<dbReference type="EMBL" id="BNCK01000002">
    <property type="protein sequence ID" value="GHF84698.1"/>
    <property type="molecule type" value="Genomic_DNA"/>
</dbReference>
<proteinExistence type="inferred from homology"/>
<dbReference type="InterPro" id="IPR011659">
    <property type="entry name" value="WD40"/>
</dbReference>
<keyword evidence="3" id="KW-1185">Reference proteome</keyword>
<dbReference type="PANTHER" id="PTHR36842">
    <property type="entry name" value="PROTEIN TOLB HOMOLOG"/>
    <property type="match status" value="1"/>
</dbReference>
<dbReference type="RefSeq" id="WP_189767937.1">
    <property type="nucleotide sequence ID" value="NZ_BNCK01000002.1"/>
</dbReference>
<dbReference type="InterPro" id="IPR011042">
    <property type="entry name" value="6-blade_b-propeller_TolB-like"/>
</dbReference>
<accession>A0A919BE57</accession>
<evidence type="ECO:0000313" key="2">
    <source>
        <dbReference type="EMBL" id="GHF84698.1"/>
    </source>
</evidence>
<gene>
    <name evidence="2" type="ORF">GCM10017161_10210</name>
</gene>
<dbReference type="Gene3D" id="2.120.10.30">
    <property type="entry name" value="TolB, C-terminal domain"/>
    <property type="match status" value="2"/>
</dbReference>
<dbReference type="Proteomes" id="UP000623842">
    <property type="component" value="Unassembled WGS sequence"/>
</dbReference>
<evidence type="ECO:0000313" key="3">
    <source>
        <dbReference type="Proteomes" id="UP000623842"/>
    </source>
</evidence>
<dbReference type="Pfam" id="PF26549">
    <property type="entry name" value="Tricorn_N"/>
    <property type="match status" value="1"/>
</dbReference>